<dbReference type="InterPro" id="IPR050232">
    <property type="entry name" value="FBL13/AtMIF1-like"/>
</dbReference>
<sequence>MATSQSPTEPTPIDHLSSLPDALLVTILSFLPTEIAARTSVLSRRFQHLWKASPAVDLAFHKFKFQSFEAVASGALLSRQPSNPLLRLHLNVTSLIYSTFISSLLTHSHSLGLRHLTLNGDILQADDEDIQSIVRTVFFISSLESLSISLDAFSIVLPSATSLTHLKSLFITPPVISAQVERLLLEFCCLDHLRLSELIQSSAAMVNLSSSTVKRLELFAICPFGQETCSVGLFMPSLEFLFLSQRSSWPLPCIRADIPLLRKSVIKLPLLRHRHVTAVAQLLNSITHVEELSLDLNESEGYPFCNLLEPGKEAPVFPNLKHLDAHMCFHELNFEAAVSLLCRSPALQSLKLVHKDADEFTSWTREKRKMYDWRSKLPRNVNGNRQHAYFSNLHLKENNKGFMKLLNKSSTRKKMKAHN</sequence>
<name>A0AAV8F4E3_9POAL</name>
<dbReference type="SUPFAM" id="SSF81383">
    <property type="entry name" value="F-box domain"/>
    <property type="match status" value="1"/>
</dbReference>
<accession>A0AAV8F4E3</accession>
<dbReference type="SUPFAM" id="SSF52047">
    <property type="entry name" value="RNI-like"/>
    <property type="match status" value="1"/>
</dbReference>
<dbReference type="InterPro" id="IPR053781">
    <property type="entry name" value="F-box_AtFBL13-like"/>
</dbReference>
<dbReference type="Pfam" id="PF00646">
    <property type="entry name" value="F-box"/>
    <property type="match status" value="1"/>
</dbReference>
<reference evidence="2" key="1">
    <citation type="submission" date="2022-08" db="EMBL/GenBank/DDBJ databases">
        <authorList>
            <person name="Marques A."/>
        </authorList>
    </citation>
    <scope>NUCLEOTIDE SEQUENCE</scope>
    <source>
        <strain evidence="2">RhyPub2mFocal</strain>
        <tissue evidence="2">Leaves</tissue>
    </source>
</reference>
<dbReference type="EMBL" id="JAMFTS010000002">
    <property type="protein sequence ID" value="KAJ4785588.1"/>
    <property type="molecule type" value="Genomic_DNA"/>
</dbReference>
<dbReference type="InterPro" id="IPR001810">
    <property type="entry name" value="F-box_dom"/>
</dbReference>
<organism evidence="2 3">
    <name type="scientific">Rhynchospora pubera</name>
    <dbReference type="NCBI Taxonomy" id="906938"/>
    <lineage>
        <taxon>Eukaryota</taxon>
        <taxon>Viridiplantae</taxon>
        <taxon>Streptophyta</taxon>
        <taxon>Embryophyta</taxon>
        <taxon>Tracheophyta</taxon>
        <taxon>Spermatophyta</taxon>
        <taxon>Magnoliopsida</taxon>
        <taxon>Liliopsida</taxon>
        <taxon>Poales</taxon>
        <taxon>Cyperaceae</taxon>
        <taxon>Cyperoideae</taxon>
        <taxon>Rhynchosporeae</taxon>
        <taxon>Rhynchospora</taxon>
    </lineage>
</organism>
<comment type="caution">
    <text evidence="2">The sequence shown here is derived from an EMBL/GenBank/DDBJ whole genome shotgun (WGS) entry which is preliminary data.</text>
</comment>
<dbReference type="Proteomes" id="UP001140206">
    <property type="component" value="Chromosome 2"/>
</dbReference>
<dbReference type="PANTHER" id="PTHR31900">
    <property type="entry name" value="F-BOX/RNI SUPERFAMILY PROTEIN-RELATED"/>
    <property type="match status" value="1"/>
</dbReference>
<feature type="domain" description="F-box" evidence="1">
    <location>
        <begin position="13"/>
        <end position="63"/>
    </location>
</feature>
<dbReference type="AlphaFoldDB" id="A0AAV8F4E3"/>
<proteinExistence type="predicted"/>
<dbReference type="CDD" id="cd22160">
    <property type="entry name" value="F-box_AtFBL13-like"/>
    <property type="match status" value="1"/>
</dbReference>
<evidence type="ECO:0000313" key="2">
    <source>
        <dbReference type="EMBL" id="KAJ4785588.1"/>
    </source>
</evidence>
<evidence type="ECO:0000259" key="1">
    <source>
        <dbReference type="PROSITE" id="PS50181"/>
    </source>
</evidence>
<keyword evidence="3" id="KW-1185">Reference proteome</keyword>
<dbReference type="PANTHER" id="PTHR31900:SF30">
    <property type="entry name" value="SUPERFAMILY PROTEIN, PUTATIVE-RELATED"/>
    <property type="match status" value="1"/>
</dbReference>
<gene>
    <name evidence="2" type="ORF">LUZ62_036834</name>
</gene>
<evidence type="ECO:0000313" key="3">
    <source>
        <dbReference type="Proteomes" id="UP001140206"/>
    </source>
</evidence>
<protein>
    <submittedName>
        <fullName evidence="2">F-box family protein</fullName>
    </submittedName>
</protein>
<dbReference type="PROSITE" id="PS50181">
    <property type="entry name" value="FBOX"/>
    <property type="match status" value="1"/>
</dbReference>
<dbReference type="InterPro" id="IPR036047">
    <property type="entry name" value="F-box-like_dom_sf"/>
</dbReference>
<dbReference type="Gene3D" id="1.20.1280.50">
    <property type="match status" value="1"/>
</dbReference>